<name>A0A4R7UCA0_9BACT</name>
<dbReference type="OrthoDB" id="401239at2"/>
<dbReference type="Proteomes" id="UP000295757">
    <property type="component" value="Unassembled WGS sequence"/>
</dbReference>
<evidence type="ECO:0000256" key="1">
    <source>
        <dbReference type="SAM" id="Coils"/>
    </source>
</evidence>
<feature type="signal peptide" evidence="2">
    <location>
        <begin position="1"/>
        <end position="21"/>
    </location>
</feature>
<comment type="caution">
    <text evidence="3">The sequence shown here is derived from an EMBL/GenBank/DDBJ whole genome shotgun (WGS) entry which is preliminary data.</text>
</comment>
<gene>
    <name evidence="3" type="ORF">BCF59_0537</name>
</gene>
<dbReference type="AlphaFoldDB" id="A0A4R7UCA0"/>
<dbReference type="Pfam" id="PF06646">
    <property type="entry name" value="CypI"/>
    <property type="match status" value="1"/>
</dbReference>
<dbReference type="InterPro" id="IPR043099">
    <property type="entry name" value="CypI_dom_I"/>
</dbReference>
<feature type="coiled-coil region" evidence="1">
    <location>
        <begin position="54"/>
        <end position="97"/>
    </location>
</feature>
<evidence type="ECO:0000313" key="4">
    <source>
        <dbReference type="Proteomes" id="UP000295757"/>
    </source>
</evidence>
<keyword evidence="4" id="KW-1185">Reference proteome</keyword>
<organism evidence="3 4">
    <name type="scientific">Mycoplasmopsis mustelae</name>
    <dbReference type="NCBI Taxonomy" id="171289"/>
    <lineage>
        <taxon>Bacteria</taxon>
        <taxon>Bacillati</taxon>
        <taxon>Mycoplasmatota</taxon>
        <taxon>Mycoplasmoidales</taxon>
        <taxon>Metamycoplasmataceae</taxon>
        <taxon>Mycoplasmopsis</taxon>
    </lineage>
</organism>
<sequence length="494" mass="56784">MKMKKLLKIAIISFTPTLLVAASCGTNQTTESQQKALYSNQINALEAALSPAELNKYQSILNKAKVEKEATKQDVILNEIYRQNSQIKELVQQLTKEFYRGIGDKFLTNSNFGTEQIEIPKNLITTEHTLKLTFSTPQSYALNGKTQEQVRKEAEKQINDLLKNSNNKLTVKIQFYGAENFNASYDNLVKKEADMAFLPTGFLWDKKNDIINAGFQIKLQTLARQFRGDIKFDFKNPINGKYSDGSWNDDLTKIARNVNEVFYGEPRSEWNNDYHWNGSIYQDVYNRDNLVPYNRGSIILIGTEAQRAAIKKAWNQRDWDTFLSYGIVTGDSNSGAKYILQNSLLKKHFKEKFRDLKTYQIDVNSKHHNNITTGSIKGVHQAQYLNKHIFFDNIPSWAWTPYKADGRDTYFINKDLRPNQNLEVLTVTEALPYFVGVFGKEVDPNVISVISKVMMKLSKEHKDIGAITNGFFGYFEIKDVESEFWNIAKEVLDR</sequence>
<evidence type="ECO:0000256" key="2">
    <source>
        <dbReference type="SAM" id="SignalP"/>
    </source>
</evidence>
<feature type="chain" id="PRO_5020467504" evidence="2">
    <location>
        <begin position="22"/>
        <end position="494"/>
    </location>
</feature>
<dbReference type="InterPro" id="IPR010592">
    <property type="entry name" value="CypI"/>
</dbReference>
<dbReference type="Gene3D" id="3.40.190.190">
    <property type="entry name" value="CypI, domain 2"/>
    <property type="match status" value="1"/>
</dbReference>
<proteinExistence type="predicted"/>
<keyword evidence="2" id="KW-0732">Signal</keyword>
<dbReference type="Gene3D" id="3.40.190.180">
    <property type="entry name" value="Cypl, domain I"/>
    <property type="match status" value="1"/>
</dbReference>
<protein>
    <submittedName>
        <fullName evidence="3">Phosphonate transport system substrate-binding protein</fullName>
    </submittedName>
</protein>
<keyword evidence="1" id="KW-0175">Coiled coil</keyword>
<accession>A0A4R7UCA0</accession>
<dbReference type="InterPro" id="IPR043100">
    <property type="entry name" value="CypI_dom_II"/>
</dbReference>
<reference evidence="3 4" key="1">
    <citation type="submission" date="2019-03" db="EMBL/GenBank/DDBJ databases">
        <title>Genomic Encyclopedia of Archaeal and Bacterial Type Strains, Phase II (KMG-II): from individual species to whole genera.</title>
        <authorList>
            <person name="Goeker M."/>
        </authorList>
    </citation>
    <scope>NUCLEOTIDE SEQUENCE [LARGE SCALE GENOMIC DNA]</scope>
    <source>
        <strain evidence="3 4">ATCC 35214</strain>
    </source>
</reference>
<evidence type="ECO:0000313" key="3">
    <source>
        <dbReference type="EMBL" id="TDV23546.1"/>
    </source>
</evidence>
<dbReference type="PROSITE" id="PS51257">
    <property type="entry name" value="PROKAR_LIPOPROTEIN"/>
    <property type="match status" value="1"/>
</dbReference>
<dbReference type="RefSeq" id="WP_134110973.1">
    <property type="nucleotide sequence ID" value="NZ_SOCN01000002.1"/>
</dbReference>
<dbReference type="EMBL" id="SOCN01000002">
    <property type="protein sequence ID" value="TDV23546.1"/>
    <property type="molecule type" value="Genomic_DNA"/>
</dbReference>
<dbReference type="NCBIfam" id="NF045838">
    <property type="entry name" value="MG289_thiam_LP"/>
    <property type="match status" value="1"/>
</dbReference>